<organism evidence="2 3">
    <name type="scientific">Flavobacterium qiangtangense</name>
    <dbReference type="NCBI Taxonomy" id="1442595"/>
    <lineage>
        <taxon>Bacteria</taxon>
        <taxon>Pseudomonadati</taxon>
        <taxon>Bacteroidota</taxon>
        <taxon>Flavobacteriia</taxon>
        <taxon>Flavobacteriales</taxon>
        <taxon>Flavobacteriaceae</taxon>
        <taxon>Flavobacterium</taxon>
    </lineage>
</organism>
<keyword evidence="1" id="KW-0812">Transmembrane</keyword>
<comment type="caution">
    <text evidence="2">The sequence shown here is derived from an EMBL/GenBank/DDBJ whole genome shotgun (WGS) entry which is preliminary data.</text>
</comment>
<protein>
    <submittedName>
        <fullName evidence="2">Nitrogen regulatory IIA protein</fullName>
    </submittedName>
</protein>
<name>A0ABW1PKD4_9FLAO</name>
<gene>
    <name evidence="2" type="ORF">ACFPVY_02115</name>
</gene>
<feature type="transmembrane region" description="Helical" evidence="1">
    <location>
        <begin position="30"/>
        <end position="51"/>
    </location>
</feature>
<dbReference type="Proteomes" id="UP001596287">
    <property type="component" value="Unassembled WGS sequence"/>
</dbReference>
<evidence type="ECO:0000313" key="2">
    <source>
        <dbReference type="EMBL" id="MFC6095426.1"/>
    </source>
</evidence>
<evidence type="ECO:0000256" key="1">
    <source>
        <dbReference type="SAM" id="Phobius"/>
    </source>
</evidence>
<dbReference type="EMBL" id="JBHSQB010000003">
    <property type="protein sequence ID" value="MFC6095426.1"/>
    <property type="molecule type" value="Genomic_DNA"/>
</dbReference>
<proteinExistence type="predicted"/>
<keyword evidence="1" id="KW-1133">Transmembrane helix</keyword>
<sequence>MKRIRTAISNWLDRQDERWRALPLHRQQRYTMYFFSAYLLLTAAVFLKIWYDMATSGSRMFTEHIDSPVRKKEALPQKIAHITKPIKRNNL</sequence>
<dbReference type="RefSeq" id="WP_379790049.1">
    <property type="nucleotide sequence ID" value="NZ_JBHSQB010000003.1"/>
</dbReference>
<keyword evidence="1" id="KW-0472">Membrane</keyword>
<accession>A0ABW1PKD4</accession>
<keyword evidence="3" id="KW-1185">Reference proteome</keyword>
<reference evidence="3" key="1">
    <citation type="journal article" date="2019" name="Int. J. Syst. Evol. Microbiol.">
        <title>The Global Catalogue of Microorganisms (GCM) 10K type strain sequencing project: providing services to taxonomists for standard genome sequencing and annotation.</title>
        <authorList>
            <consortium name="The Broad Institute Genomics Platform"/>
            <consortium name="The Broad Institute Genome Sequencing Center for Infectious Disease"/>
            <person name="Wu L."/>
            <person name="Ma J."/>
        </authorList>
    </citation>
    <scope>NUCLEOTIDE SEQUENCE [LARGE SCALE GENOMIC DNA]</scope>
    <source>
        <strain evidence="3">CCUG 49679</strain>
    </source>
</reference>
<evidence type="ECO:0000313" key="3">
    <source>
        <dbReference type="Proteomes" id="UP001596287"/>
    </source>
</evidence>